<evidence type="ECO:0000313" key="5">
    <source>
        <dbReference type="EMBL" id="ACZ13127.1"/>
    </source>
</evidence>
<sequence>MNIKKINRVGFSPTGTTKTVLESIASGMDSKASTFIDMTLPTHDEAICFGSEDVVIIGAPVYAGRLPVHAVERFRKLKGEHTPVVIVVVYGNREFEDALLELKHLVIEQGFVPVSGAAFIGEHSFSTVEFPVAQGRPDSSDIACAKAFGEAVARKIATLESLVGVEIDVPGNFPYKNGMPANSVAPVSMAPCTLCGVCASVCPTGAIEVGDDVVTEASLCIRCCACVRSCPHEVRVIEDEAWKAIGVRLHTNCATPKMPQLFC</sequence>
<dbReference type="AlphaFoldDB" id="D1B4V7"/>
<dbReference type="GO" id="GO:0046872">
    <property type="term" value="F:metal ion binding"/>
    <property type="evidence" value="ECO:0007669"/>
    <property type="project" value="UniProtKB-KW"/>
</dbReference>
<evidence type="ECO:0000259" key="4">
    <source>
        <dbReference type="PROSITE" id="PS51379"/>
    </source>
</evidence>
<dbReference type="KEGG" id="sdl:Sdel_2115"/>
<evidence type="ECO:0000256" key="2">
    <source>
        <dbReference type="ARBA" id="ARBA00023004"/>
    </source>
</evidence>
<evidence type="ECO:0000256" key="3">
    <source>
        <dbReference type="ARBA" id="ARBA00023014"/>
    </source>
</evidence>
<evidence type="ECO:0000313" key="6">
    <source>
        <dbReference type="Proteomes" id="UP000002222"/>
    </source>
</evidence>
<dbReference type="RefSeq" id="WP_012857872.1">
    <property type="nucleotide sequence ID" value="NC_013512.1"/>
</dbReference>
<dbReference type="InterPro" id="IPR017900">
    <property type="entry name" value="4Fe4S_Fe_S_CS"/>
</dbReference>
<feature type="domain" description="4Fe-4S ferredoxin-type" evidence="4">
    <location>
        <begin position="183"/>
        <end position="212"/>
    </location>
</feature>
<dbReference type="OrthoDB" id="9808559at2"/>
<dbReference type="SUPFAM" id="SSF54862">
    <property type="entry name" value="4Fe-4S ferredoxins"/>
    <property type="match status" value="1"/>
</dbReference>
<feature type="domain" description="4Fe-4S ferredoxin-type" evidence="4">
    <location>
        <begin position="213"/>
        <end position="240"/>
    </location>
</feature>
<dbReference type="Gene3D" id="3.40.50.360">
    <property type="match status" value="1"/>
</dbReference>
<organism evidence="5 6">
    <name type="scientific">Sulfurospirillum deleyianum (strain ATCC 51133 / DSM 6946 / 5175)</name>
    <dbReference type="NCBI Taxonomy" id="525898"/>
    <lineage>
        <taxon>Bacteria</taxon>
        <taxon>Pseudomonadati</taxon>
        <taxon>Campylobacterota</taxon>
        <taxon>Epsilonproteobacteria</taxon>
        <taxon>Campylobacterales</taxon>
        <taxon>Sulfurospirillaceae</taxon>
        <taxon>Sulfurospirillum</taxon>
    </lineage>
</organism>
<dbReference type="PROSITE" id="PS00198">
    <property type="entry name" value="4FE4S_FER_1"/>
    <property type="match status" value="1"/>
</dbReference>
<dbReference type="SUPFAM" id="SSF52218">
    <property type="entry name" value="Flavoproteins"/>
    <property type="match status" value="1"/>
</dbReference>
<name>D1B4V7_SULD5</name>
<dbReference type="InterPro" id="IPR017896">
    <property type="entry name" value="4Fe4S_Fe-S-bd"/>
</dbReference>
<gene>
    <name evidence="5" type="ordered locus">Sdel_2115</name>
</gene>
<dbReference type="Gene3D" id="3.30.70.20">
    <property type="match status" value="1"/>
</dbReference>
<dbReference type="Proteomes" id="UP000002222">
    <property type="component" value="Chromosome"/>
</dbReference>
<keyword evidence="1" id="KW-0479">Metal-binding</keyword>
<evidence type="ECO:0000256" key="1">
    <source>
        <dbReference type="ARBA" id="ARBA00022723"/>
    </source>
</evidence>
<reference evidence="6" key="1">
    <citation type="submission" date="2009-11" db="EMBL/GenBank/DDBJ databases">
        <title>The complete genome of Sulfurospirillum deleyianum DSM 6946.</title>
        <authorList>
            <consortium name="US DOE Joint Genome Institute (JGI-PGF)"/>
            <person name="Lucas S."/>
            <person name="Copeland A."/>
            <person name="Lapidus A."/>
            <person name="Glavina del Rio T."/>
            <person name="Dalin E."/>
            <person name="Tice H."/>
            <person name="Bruce D."/>
            <person name="Goodwin L."/>
            <person name="Pitluck S."/>
            <person name="Kyrpides N."/>
            <person name="Mavromatis K."/>
            <person name="Ivanova N."/>
            <person name="Ovchinnikova G."/>
            <person name="Munk A.C."/>
            <person name="Lu M."/>
            <person name="Brettin T."/>
            <person name="Detter J.C."/>
            <person name="Han C."/>
            <person name="Tapia R."/>
            <person name="Larimer F."/>
            <person name="Land M."/>
            <person name="Hauser L."/>
            <person name="Markowitz V."/>
            <person name="Cheng J.F."/>
            <person name="Hugenholtz P."/>
            <person name="Woyke T."/>
            <person name="Wu D."/>
            <person name="Aumann P."/>
            <person name="Schneider S."/>
            <person name="Lang E."/>
            <person name="Spring S."/>
            <person name="Klenk H.P."/>
            <person name="Eisen J.A."/>
        </authorList>
    </citation>
    <scope>NUCLEOTIDE SEQUENCE [LARGE SCALE GENOMIC DNA]</scope>
    <source>
        <strain evidence="6">ATCC 51133 / DSM 6946 / 5175</strain>
    </source>
</reference>
<dbReference type="EMBL" id="CP001816">
    <property type="protein sequence ID" value="ACZ13127.1"/>
    <property type="molecule type" value="Genomic_DNA"/>
</dbReference>
<dbReference type="Pfam" id="PF00037">
    <property type="entry name" value="Fer4"/>
    <property type="match status" value="1"/>
</dbReference>
<dbReference type="eggNOG" id="COG2221">
    <property type="taxonomic scope" value="Bacteria"/>
</dbReference>
<keyword evidence="2" id="KW-0408">Iron</keyword>
<dbReference type="GO" id="GO:0051536">
    <property type="term" value="F:iron-sulfur cluster binding"/>
    <property type="evidence" value="ECO:0007669"/>
    <property type="project" value="UniProtKB-KW"/>
</dbReference>
<protein>
    <submittedName>
        <fullName evidence="5">4Fe-4S ferredoxin iron-sulfur binding domain protein</fullName>
    </submittedName>
</protein>
<keyword evidence="3" id="KW-0411">Iron-sulfur</keyword>
<dbReference type="InterPro" id="IPR029039">
    <property type="entry name" value="Flavoprotein-like_sf"/>
</dbReference>
<reference evidence="5 6" key="2">
    <citation type="journal article" date="2010" name="Stand. Genomic Sci.">
        <title>Complete genome sequence of Sulfurospirillum deleyianum type strain (5175).</title>
        <authorList>
            <person name="Sikorski J."/>
            <person name="Lapidus A."/>
            <person name="Copeland A."/>
            <person name="Glavina Del Rio T."/>
            <person name="Nolan M."/>
            <person name="Lucas S."/>
            <person name="Chen F."/>
            <person name="Tice H."/>
            <person name="Cheng J.F."/>
            <person name="Saunders E."/>
            <person name="Bruce D."/>
            <person name="Goodwin L."/>
            <person name="Pitluck S."/>
            <person name="Ovchinnikova G."/>
            <person name="Pati A."/>
            <person name="Ivanova N."/>
            <person name="Mavromatis K."/>
            <person name="Chen A."/>
            <person name="Palaniappan K."/>
            <person name="Chain P."/>
            <person name="Land M."/>
            <person name="Hauser L."/>
            <person name="Chang Y.J."/>
            <person name="Jeffries C.D."/>
            <person name="Brettin T."/>
            <person name="Detter J.C."/>
            <person name="Han C."/>
            <person name="Rohde M."/>
            <person name="Lang E."/>
            <person name="Spring S."/>
            <person name="Goker M."/>
            <person name="Bristow J."/>
            <person name="Eisen J.A."/>
            <person name="Markowitz V."/>
            <person name="Hugenholtz P."/>
            <person name="Kyrpides N.C."/>
            <person name="Klenk H.P."/>
        </authorList>
    </citation>
    <scope>NUCLEOTIDE SEQUENCE [LARGE SCALE GENOMIC DNA]</scope>
    <source>
        <strain evidence="6">ATCC 51133 / DSM 6946 / 5175</strain>
    </source>
</reference>
<dbReference type="PROSITE" id="PS51379">
    <property type="entry name" value="4FE4S_FER_2"/>
    <property type="match status" value="2"/>
</dbReference>
<dbReference type="HOGENOM" id="CLU_069541_0_0_7"/>
<accession>D1B4V7</accession>
<dbReference type="STRING" id="525898.Sdel_2115"/>
<keyword evidence="6" id="KW-1185">Reference proteome</keyword>
<proteinExistence type="predicted"/>